<sequence length="124" mass="14921">MESAESVNLPFTILRTRFQTGPEMVFYDNCCRLHAYCLNRDPVFFKNTWFLIDRLHWKNHTGCSTGYNSDIYPQLHDVNTQLAEQFNARIKKLKHHLPYMSRTHFCRHVELYLWFHSGKKIQKV</sequence>
<evidence type="ECO:0000313" key="1">
    <source>
        <dbReference type="EMBL" id="KAJ8334576.1"/>
    </source>
</evidence>
<dbReference type="AlphaFoldDB" id="A0A9Q1ICH5"/>
<gene>
    <name evidence="1" type="ORF">SKAU_G00402150</name>
</gene>
<organism evidence="1 2">
    <name type="scientific">Synaphobranchus kaupii</name>
    <name type="common">Kaup's arrowtooth eel</name>
    <dbReference type="NCBI Taxonomy" id="118154"/>
    <lineage>
        <taxon>Eukaryota</taxon>
        <taxon>Metazoa</taxon>
        <taxon>Chordata</taxon>
        <taxon>Craniata</taxon>
        <taxon>Vertebrata</taxon>
        <taxon>Euteleostomi</taxon>
        <taxon>Actinopterygii</taxon>
        <taxon>Neopterygii</taxon>
        <taxon>Teleostei</taxon>
        <taxon>Anguilliformes</taxon>
        <taxon>Synaphobranchidae</taxon>
        <taxon>Synaphobranchus</taxon>
    </lineage>
</organism>
<keyword evidence="2" id="KW-1185">Reference proteome</keyword>
<evidence type="ECO:0000313" key="2">
    <source>
        <dbReference type="Proteomes" id="UP001152622"/>
    </source>
</evidence>
<dbReference type="Proteomes" id="UP001152622">
    <property type="component" value="Chromosome 21"/>
</dbReference>
<dbReference type="EMBL" id="JAINUF010000021">
    <property type="protein sequence ID" value="KAJ8334576.1"/>
    <property type="molecule type" value="Genomic_DNA"/>
</dbReference>
<proteinExistence type="predicted"/>
<dbReference type="PANTHER" id="PTHR34305:SF1">
    <property type="entry name" value="SWIM-TYPE DOMAIN-CONTAINING PROTEIN"/>
    <property type="match status" value="1"/>
</dbReference>
<accession>A0A9Q1ICH5</accession>
<comment type="caution">
    <text evidence="1">The sequence shown here is derived from an EMBL/GenBank/DDBJ whole genome shotgun (WGS) entry which is preliminary data.</text>
</comment>
<dbReference type="OrthoDB" id="10071442at2759"/>
<name>A0A9Q1ICH5_SYNKA</name>
<dbReference type="PANTHER" id="PTHR34305">
    <property type="entry name" value="EXPRESSED PROTEIN"/>
    <property type="match status" value="1"/>
</dbReference>
<reference evidence="1" key="1">
    <citation type="journal article" date="2023" name="Science">
        <title>Genome structures resolve the early diversification of teleost fishes.</title>
        <authorList>
            <person name="Parey E."/>
            <person name="Louis A."/>
            <person name="Montfort J."/>
            <person name="Bouchez O."/>
            <person name="Roques C."/>
            <person name="Iampietro C."/>
            <person name="Lluch J."/>
            <person name="Castinel A."/>
            <person name="Donnadieu C."/>
            <person name="Desvignes T."/>
            <person name="Floi Bucao C."/>
            <person name="Jouanno E."/>
            <person name="Wen M."/>
            <person name="Mejri S."/>
            <person name="Dirks R."/>
            <person name="Jansen H."/>
            <person name="Henkel C."/>
            <person name="Chen W.J."/>
            <person name="Zahm M."/>
            <person name="Cabau C."/>
            <person name="Klopp C."/>
            <person name="Thompson A.W."/>
            <person name="Robinson-Rechavi M."/>
            <person name="Braasch I."/>
            <person name="Lecointre G."/>
            <person name="Bobe J."/>
            <person name="Postlethwait J.H."/>
            <person name="Berthelot C."/>
            <person name="Roest Crollius H."/>
            <person name="Guiguen Y."/>
        </authorList>
    </citation>
    <scope>NUCLEOTIDE SEQUENCE</scope>
    <source>
        <strain evidence="1">WJC10195</strain>
    </source>
</reference>
<protein>
    <submittedName>
        <fullName evidence="1">Uncharacterized protein</fullName>
    </submittedName>
</protein>